<name>A0A916Z5G7_9BACT</name>
<dbReference type="Pfam" id="PF12867">
    <property type="entry name" value="DinB_2"/>
    <property type="match status" value="1"/>
</dbReference>
<evidence type="ECO:0000313" key="2">
    <source>
        <dbReference type="EMBL" id="GGD75549.1"/>
    </source>
</evidence>
<keyword evidence="3" id="KW-1185">Reference proteome</keyword>
<organism evidence="2 3">
    <name type="scientific">Emticicia aquatilis</name>
    <dbReference type="NCBI Taxonomy" id="1537369"/>
    <lineage>
        <taxon>Bacteria</taxon>
        <taxon>Pseudomonadati</taxon>
        <taxon>Bacteroidota</taxon>
        <taxon>Cytophagia</taxon>
        <taxon>Cytophagales</taxon>
        <taxon>Leadbetterellaceae</taxon>
        <taxon>Emticicia</taxon>
    </lineage>
</organism>
<feature type="domain" description="DinB-like" evidence="1">
    <location>
        <begin position="20"/>
        <end position="138"/>
    </location>
</feature>
<accession>A0A916Z5G7</accession>
<reference evidence="2" key="1">
    <citation type="journal article" date="2014" name="Int. J. Syst. Evol. Microbiol.">
        <title>Complete genome sequence of Corynebacterium casei LMG S-19264T (=DSM 44701T), isolated from a smear-ripened cheese.</title>
        <authorList>
            <consortium name="US DOE Joint Genome Institute (JGI-PGF)"/>
            <person name="Walter F."/>
            <person name="Albersmeier A."/>
            <person name="Kalinowski J."/>
            <person name="Ruckert C."/>
        </authorList>
    </citation>
    <scope>NUCLEOTIDE SEQUENCE</scope>
    <source>
        <strain evidence="2">CGMCC 1.15958</strain>
    </source>
</reference>
<sequence>MQKELLAEMLVQNQFTNSFAFEKITNENLHKRLNEQAASVGFIYRHIGETMNLFGYFFGIPSEVPNTTMGQQDIGQDFDLETSQTYVAKGYEMLKKLVEETTDEDWLTEIDTPFFGKVSKIRLFSHVLFHNSHHGGQISLTLSKG</sequence>
<comment type="caution">
    <text evidence="2">The sequence shown here is derived from an EMBL/GenBank/DDBJ whole genome shotgun (WGS) entry which is preliminary data.</text>
</comment>
<dbReference type="EMBL" id="BMKK01000011">
    <property type="protein sequence ID" value="GGD75549.1"/>
    <property type="molecule type" value="Genomic_DNA"/>
</dbReference>
<dbReference type="RefSeq" id="WP_188769545.1">
    <property type="nucleotide sequence ID" value="NZ_BMKK01000011.1"/>
</dbReference>
<protein>
    <recommendedName>
        <fullName evidence="1">DinB-like domain-containing protein</fullName>
    </recommendedName>
</protein>
<dbReference type="InterPro" id="IPR034660">
    <property type="entry name" value="DinB/YfiT-like"/>
</dbReference>
<evidence type="ECO:0000313" key="3">
    <source>
        <dbReference type="Proteomes" id="UP000609064"/>
    </source>
</evidence>
<evidence type="ECO:0000259" key="1">
    <source>
        <dbReference type="Pfam" id="PF12867"/>
    </source>
</evidence>
<dbReference type="InterPro" id="IPR024775">
    <property type="entry name" value="DinB-like"/>
</dbReference>
<dbReference type="Proteomes" id="UP000609064">
    <property type="component" value="Unassembled WGS sequence"/>
</dbReference>
<proteinExistence type="predicted"/>
<dbReference type="Gene3D" id="1.20.120.450">
    <property type="entry name" value="dinb family like domain"/>
    <property type="match status" value="1"/>
</dbReference>
<reference evidence="2" key="2">
    <citation type="submission" date="2020-09" db="EMBL/GenBank/DDBJ databases">
        <authorList>
            <person name="Sun Q."/>
            <person name="Zhou Y."/>
        </authorList>
    </citation>
    <scope>NUCLEOTIDE SEQUENCE</scope>
    <source>
        <strain evidence="2">CGMCC 1.15958</strain>
    </source>
</reference>
<dbReference type="SUPFAM" id="SSF109854">
    <property type="entry name" value="DinB/YfiT-like putative metalloenzymes"/>
    <property type="match status" value="1"/>
</dbReference>
<dbReference type="AlphaFoldDB" id="A0A916Z5G7"/>
<gene>
    <name evidence="2" type="ORF">GCM10011514_44340</name>
</gene>